<dbReference type="Proteomes" id="UP000044026">
    <property type="component" value="Unassembled WGS sequence"/>
</dbReference>
<reference evidence="1 2" key="1">
    <citation type="submission" date="2015-01" db="EMBL/GenBank/DDBJ databases">
        <authorList>
            <person name="Xiang T."/>
            <person name="Song Y."/>
            <person name="Huang L."/>
            <person name="Wang B."/>
            <person name="Wu P."/>
        </authorList>
    </citation>
    <scope>NUCLEOTIDE SEQUENCE [LARGE SCALE GENOMIC DNA]</scope>
    <source>
        <strain evidence="1 2">Cc12</strain>
    </source>
</reference>
<dbReference type="AlphaFoldDB" id="A0A0B7HRY6"/>
<evidence type="ECO:0000313" key="2">
    <source>
        <dbReference type="Proteomes" id="UP000044026"/>
    </source>
</evidence>
<protein>
    <submittedName>
        <fullName evidence="1">Uncharacterized protein</fullName>
    </submittedName>
</protein>
<accession>A0A0B7HRY6</accession>
<dbReference type="EMBL" id="CDOE01000080">
    <property type="protein sequence ID" value="CEN41384.1"/>
    <property type="molecule type" value="Genomic_DNA"/>
</dbReference>
<name>A0A0B7HRY6_9FLAO</name>
<evidence type="ECO:0000313" key="1">
    <source>
        <dbReference type="EMBL" id="CEN41384.1"/>
    </source>
</evidence>
<gene>
    <name evidence="1" type="ORF">CCAN12_810025</name>
</gene>
<proteinExistence type="predicted"/>
<sequence length="49" mass="5819">MQHLVKTTIEELSHWIEKPTSEDENFNQIIQKIQTLFCENKLKTIFSAI</sequence>
<organism evidence="1 2">
    <name type="scientific">Capnocytophaga canimorsus</name>
    <dbReference type="NCBI Taxonomy" id="28188"/>
    <lineage>
        <taxon>Bacteria</taxon>
        <taxon>Pseudomonadati</taxon>
        <taxon>Bacteroidota</taxon>
        <taxon>Flavobacteriia</taxon>
        <taxon>Flavobacteriales</taxon>
        <taxon>Flavobacteriaceae</taxon>
        <taxon>Capnocytophaga</taxon>
    </lineage>
</organism>